<dbReference type="NCBIfam" id="NF002636">
    <property type="entry name" value="PRK02304.1-5"/>
    <property type="match status" value="1"/>
</dbReference>
<evidence type="ECO:0000259" key="12">
    <source>
        <dbReference type="Pfam" id="PF00156"/>
    </source>
</evidence>
<evidence type="ECO:0000313" key="14">
    <source>
        <dbReference type="Proteomes" id="UP000070409"/>
    </source>
</evidence>
<dbReference type="PANTHER" id="PTHR32315">
    <property type="entry name" value="ADENINE PHOSPHORIBOSYLTRANSFERASE"/>
    <property type="match status" value="1"/>
</dbReference>
<evidence type="ECO:0000256" key="7">
    <source>
        <dbReference type="ARBA" id="ARBA00022490"/>
    </source>
</evidence>
<name>A0A137ZTR7_9ACTN</name>
<keyword evidence="14" id="KW-1185">Reference proteome</keyword>
<reference evidence="13 14" key="1">
    <citation type="submission" date="2016-02" db="EMBL/GenBank/DDBJ databases">
        <authorList>
            <person name="Teng J.L."/>
            <person name="Tang Y."/>
            <person name="Huang Y."/>
            <person name="Guo F."/>
            <person name="Wei W."/>
            <person name="Chen J.H."/>
            <person name="Wong S.Y."/>
            <person name="Lau S.K."/>
            <person name="Woo P.C."/>
        </authorList>
    </citation>
    <scope>NUCLEOTIDE SEQUENCE [LARGE SCALE GENOMIC DNA]</scope>
    <source>
        <strain evidence="13 14">JCM 13375</strain>
    </source>
</reference>
<dbReference type="InterPro" id="IPR029057">
    <property type="entry name" value="PRTase-like"/>
</dbReference>
<evidence type="ECO:0000256" key="2">
    <source>
        <dbReference type="ARBA" id="ARBA00003968"/>
    </source>
</evidence>
<evidence type="ECO:0000256" key="4">
    <source>
        <dbReference type="ARBA" id="ARBA00004659"/>
    </source>
</evidence>
<evidence type="ECO:0000256" key="10">
    <source>
        <dbReference type="ARBA" id="ARBA00022726"/>
    </source>
</evidence>
<dbReference type="SUPFAM" id="SSF53271">
    <property type="entry name" value="PRTase-like"/>
    <property type="match status" value="1"/>
</dbReference>
<evidence type="ECO:0000256" key="8">
    <source>
        <dbReference type="ARBA" id="ARBA00022676"/>
    </source>
</evidence>
<comment type="catalytic activity">
    <reaction evidence="1 11">
        <text>AMP + diphosphate = 5-phospho-alpha-D-ribose 1-diphosphate + adenine</text>
        <dbReference type="Rhea" id="RHEA:16609"/>
        <dbReference type="ChEBI" id="CHEBI:16708"/>
        <dbReference type="ChEBI" id="CHEBI:33019"/>
        <dbReference type="ChEBI" id="CHEBI:58017"/>
        <dbReference type="ChEBI" id="CHEBI:456215"/>
        <dbReference type="EC" id="2.4.2.7"/>
    </reaction>
</comment>
<comment type="pathway">
    <text evidence="4 11">Purine metabolism; AMP biosynthesis via salvage pathway; AMP from adenine: step 1/1.</text>
</comment>
<comment type="subunit">
    <text evidence="11">Homodimer.</text>
</comment>
<dbReference type="HAMAP" id="MF_00004">
    <property type="entry name" value="Aden_phosphoribosyltr"/>
    <property type="match status" value="1"/>
</dbReference>
<comment type="subcellular location">
    <subcellularLocation>
        <location evidence="3 11">Cytoplasm</location>
    </subcellularLocation>
</comment>
<protein>
    <recommendedName>
        <fullName evidence="6 11">Adenine phosphoribosyltransferase</fullName>
        <shortName evidence="11">APRT</shortName>
        <ecNumber evidence="6 11">2.4.2.7</ecNumber>
    </recommendedName>
</protein>
<dbReference type="EMBL" id="LSRE01000001">
    <property type="protein sequence ID" value="KXP01584.1"/>
    <property type="molecule type" value="Genomic_DNA"/>
</dbReference>
<evidence type="ECO:0000256" key="6">
    <source>
        <dbReference type="ARBA" id="ARBA00011893"/>
    </source>
</evidence>
<evidence type="ECO:0000256" key="11">
    <source>
        <dbReference type="HAMAP-Rule" id="MF_00004"/>
    </source>
</evidence>
<proteinExistence type="inferred from homology"/>
<gene>
    <name evidence="11" type="primary">apt</name>
    <name evidence="13" type="ORF">AXK61_01925</name>
</gene>
<evidence type="ECO:0000256" key="9">
    <source>
        <dbReference type="ARBA" id="ARBA00022679"/>
    </source>
</evidence>
<evidence type="ECO:0000256" key="5">
    <source>
        <dbReference type="ARBA" id="ARBA00008391"/>
    </source>
</evidence>
<keyword evidence="9 11" id="KW-0808">Transferase</keyword>
<comment type="function">
    <text evidence="2 11">Catalyzes a salvage reaction resulting in the formation of AMP, that is energically less costly than de novo synthesis.</text>
</comment>
<dbReference type="CDD" id="cd06223">
    <property type="entry name" value="PRTases_typeI"/>
    <property type="match status" value="1"/>
</dbReference>
<dbReference type="InterPro" id="IPR005764">
    <property type="entry name" value="Ade_phspho_trans"/>
</dbReference>
<accession>A0A137ZTR7</accession>
<organism evidence="13 14">
    <name type="scientific">Tsukamurella pseudospumae</name>
    <dbReference type="NCBI Taxonomy" id="239498"/>
    <lineage>
        <taxon>Bacteria</taxon>
        <taxon>Bacillati</taxon>
        <taxon>Actinomycetota</taxon>
        <taxon>Actinomycetes</taxon>
        <taxon>Mycobacteriales</taxon>
        <taxon>Tsukamurellaceae</taxon>
        <taxon>Tsukamurella</taxon>
    </lineage>
</organism>
<sequence length="191" mass="18987">MTDTPGRAEAARAVAEHTRHVADFPAPGVVFADLTPVFADGAALAAVIDGLADAGRGSDGAVTVDLVAGLDARGFLLGSGVALALGVGTLAVRKAGKLPPPVLHEEYELEYGTAALEIPAEGIALQGKRILIVDDVLATGGTVSGAVALLRCAGALVERVSVVLELEALGGRARLGQLPGGPIAVSTISVG</sequence>
<keyword evidence="7 11" id="KW-0963">Cytoplasm</keyword>
<dbReference type="InterPro" id="IPR050054">
    <property type="entry name" value="UPRTase/APRTase"/>
</dbReference>
<evidence type="ECO:0000256" key="3">
    <source>
        <dbReference type="ARBA" id="ARBA00004496"/>
    </source>
</evidence>
<dbReference type="EC" id="2.4.2.7" evidence="6 11"/>
<dbReference type="GO" id="GO:0016757">
    <property type="term" value="F:glycosyltransferase activity"/>
    <property type="evidence" value="ECO:0007669"/>
    <property type="project" value="UniProtKB-KW"/>
</dbReference>
<feature type="domain" description="Phosphoribosyltransferase" evidence="12">
    <location>
        <begin position="44"/>
        <end position="156"/>
    </location>
</feature>
<evidence type="ECO:0000256" key="1">
    <source>
        <dbReference type="ARBA" id="ARBA00000868"/>
    </source>
</evidence>
<comment type="caution">
    <text evidence="13">The sequence shown here is derived from an EMBL/GenBank/DDBJ whole genome shotgun (WGS) entry which is preliminary data.</text>
</comment>
<dbReference type="InterPro" id="IPR000836">
    <property type="entry name" value="PRTase_dom"/>
</dbReference>
<dbReference type="PANTHER" id="PTHR32315:SF3">
    <property type="entry name" value="ADENINE PHOSPHORIBOSYLTRANSFERASE"/>
    <property type="match status" value="1"/>
</dbReference>
<keyword evidence="8 11" id="KW-0328">Glycosyltransferase</keyword>
<dbReference type="Pfam" id="PF00156">
    <property type="entry name" value="Pribosyltran"/>
    <property type="match status" value="1"/>
</dbReference>
<keyword evidence="10 11" id="KW-0660">Purine salvage</keyword>
<evidence type="ECO:0000313" key="13">
    <source>
        <dbReference type="EMBL" id="KXP01584.1"/>
    </source>
</evidence>
<dbReference type="Gene3D" id="3.40.50.2020">
    <property type="match status" value="1"/>
</dbReference>
<comment type="similarity">
    <text evidence="5 11">Belongs to the purine/pyrimidine phosphoribosyltransferase family.</text>
</comment>
<dbReference type="RefSeq" id="WP_068743491.1">
    <property type="nucleotide sequence ID" value="NZ_LSRE01000001.1"/>
</dbReference>
<dbReference type="Proteomes" id="UP000070409">
    <property type="component" value="Unassembled WGS sequence"/>
</dbReference>